<organism evidence="5 6">
    <name type="scientific">Candidatus Wallbacteria bacterium GWC2_49_35</name>
    <dbReference type="NCBI Taxonomy" id="1817813"/>
    <lineage>
        <taxon>Bacteria</taxon>
        <taxon>Candidatus Walliibacteriota</taxon>
    </lineage>
</organism>
<dbReference type="GO" id="GO:0005524">
    <property type="term" value="F:ATP binding"/>
    <property type="evidence" value="ECO:0007669"/>
    <property type="project" value="UniProtKB-KW"/>
</dbReference>
<dbReference type="InterPro" id="IPR003593">
    <property type="entry name" value="AAA+_ATPase"/>
</dbReference>
<proteinExistence type="predicted"/>
<keyword evidence="1" id="KW-0813">Transport</keyword>
<dbReference type="GO" id="GO:0016887">
    <property type="term" value="F:ATP hydrolysis activity"/>
    <property type="evidence" value="ECO:0007669"/>
    <property type="project" value="InterPro"/>
</dbReference>
<gene>
    <name evidence="5" type="ORF">A2008_13285</name>
</gene>
<feature type="domain" description="ABC transporter" evidence="4">
    <location>
        <begin position="8"/>
        <end position="270"/>
    </location>
</feature>
<dbReference type="Pfam" id="PF00005">
    <property type="entry name" value="ABC_tran"/>
    <property type="match status" value="1"/>
</dbReference>
<reference evidence="5 6" key="1">
    <citation type="journal article" date="2016" name="Nat. Commun.">
        <title>Thousands of microbial genomes shed light on interconnected biogeochemical processes in an aquifer system.</title>
        <authorList>
            <person name="Anantharaman K."/>
            <person name="Brown C.T."/>
            <person name="Hug L.A."/>
            <person name="Sharon I."/>
            <person name="Castelle C.J."/>
            <person name="Probst A.J."/>
            <person name="Thomas B.C."/>
            <person name="Singh A."/>
            <person name="Wilkins M.J."/>
            <person name="Karaoz U."/>
            <person name="Brodie E.L."/>
            <person name="Williams K.H."/>
            <person name="Hubbard S.S."/>
            <person name="Banfield J.F."/>
        </authorList>
    </citation>
    <scope>NUCLEOTIDE SEQUENCE [LARGE SCALE GENOMIC DNA]</scope>
</reference>
<dbReference type="InterPro" id="IPR027417">
    <property type="entry name" value="P-loop_NTPase"/>
</dbReference>
<dbReference type="Pfam" id="PF08352">
    <property type="entry name" value="oligo_HPY"/>
    <property type="match status" value="1"/>
</dbReference>
<accession>A0A1F7WXR6</accession>
<dbReference type="FunFam" id="3.40.50.300:FF:000016">
    <property type="entry name" value="Oligopeptide ABC transporter ATP-binding component"/>
    <property type="match status" value="1"/>
</dbReference>
<dbReference type="PROSITE" id="PS50893">
    <property type="entry name" value="ABC_TRANSPORTER_2"/>
    <property type="match status" value="1"/>
</dbReference>
<sequence>MTDNDTILEASDIKTYFPMRRGLFQKLYGYKKAVDGVSFKIERGETLGVVGESGCGKSTLGKTIMRLIEPARGSLWYYPKSGGEKKEAGIDFFKIDSRAELFKYRRRFQMIFQDPNSSLDPKWRACDIVEEPLIVHNVYSDRRERLKFVCGLLERVGISAEMAERYPHEFSGGQKQRIGIARALALNPEIIVADEPVSALDVSVQAQVLNLMRELQAEFGLTYIFISHNLGVINHISDRVMVLYMGRVMELADGERFFERQFHPYSRLLKDSILTFDERSRDNFLKKFENNELTHKEVSDLSVAAKDEVETSGNYCYFSPRCDYKTDICSKERPVLREIEPGRFAACHNCLN</sequence>
<evidence type="ECO:0000256" key="2">
    <source>
        <dbReference type="ARBA" id="ARBA00022741"/>
    </source>
</evidence>
<evidence type="ECO:0000313" key="6">
    <source>
        <dbReference type="Proteomes" id="UP000178735"/>
    </source>
</evidence>
<protein>
    <recommendedName>
        <fullName evidence="4">ABC transporter domain-containing protein</fullName>
    </recommendedName>
</protein>
<dbReference type="InterPro" id="IPR050319">
    <property type="entry name" value="ABC_transp_ATP-bind"/>
</dbReference>
<dbReference type="AlphaFoldDB" id="A0A1F7WXR6"/>
<dbReference type="InterPro" id="IPR017871">
    <property type="entry name" value="ABC_transporter-like_CS"/>
</dbReference>
<comment type="caution">
    <text evidence="5">The sequence shown here is derived from an EMBL/GenBank/DDBJ whole genome shotgun (WGS) entry which is preliminary data.</text>
</comment>
<dbReference type="GO" id="GO:0055085">
    <property type="term" value="P:transmembrane transport"/>
    <property type="evidence" value="ECO:0007669"/>
    <property type="project" value="UniProtKB-ARBA"/>
</dbReference>
<dbReference type="STRING" id="1817813.A2008_13285"/>
<dbReference type="InterPro" id="IPR013563">
    <property type="entry name" value="Oligopep_ABC_C"/>
</dbReference>
<dbReference type="GO" id="GO:0015833">
    <property type="term" value="P:peptide transport"/>
    <property type="evidence" value="ECO:0007669"/>
    <property type="project" value="InterPro"/>
</dbReference>
<dbReference type="PROSITE" id="PS00211">
    <property type="entry name" value="ABC_TRANSPORTER_1"/>
    <property type="match status" value="1"/>
</dbReference>
<keyword evidence="3" id="KW-0067">ATP-binding</keyword>
<dbReference type="Proteomes" id="UP000178735">
    <property type="component" value="Unassembled WGS sequence"/>
</dbReference>
<dbReference type="Gene3D" id="3.40.50.300">
    <property type="entry name" value="P-loop containing nucleotide triphosphate hydrolases"/>
    <property type="match status" value="1"/>
</dbReference>
<name>A0A1F7WXR6_9BACT</name>
<dbReference type="PANTHER" id="PTHR43776">
    <property type="entry name" value="TRANSPORT ATP-BINDING PROTEIN"/>
    <property type="match status" value="1"/>
</dbReference>
<evidence type="ECO:0000256" key="3">
    <source>
        <dbReference type="ARBA" id="ARBA00022840"/>
    </source>
</evidence>
<dbReference type="InterPro" id="IPR003439">
    <property type="entry name" value="ABC_transporter-like_ATP-bd"/>
</dbReference>
<evidence type="ECO:0000256" key="1">
    <source>
        <dbReference type="ARBA" id="ARBA00022448"/>
    </source>
</evidence>
<dbReference type="EMBL" id="MGFH01000043">
    <property type="protein sequence ID" value="OGM07473.1"/>
    <property type="molecule type" value="Genomic_DNA"/>
</dbReference>
<evidence type="ECO:0000259" key="4">
    <source>
        <dbReference type="PROSITE" id="PS50893"/>
    </source>
</evidence>
<dbReference type="CDD" id="cd03257">
    <property type="entry name" value="ABC_NikE_OppD_transporters"/>
    <property type="match status" value="1"/>
</dbReference>
<dbReference type="SMART" id="SM00382">
    <property type="entry name" value="AAA"/>
    <property type="match status" value="1"/>
</dbReference>
<dbReference type="SUPFAM" id="SSF52540">
    <property type="entry name" value="P-loop containing nucleoside triphosphate hydrolases"/>
    <property type="match status" value="1"/>
</dbReference>
<dbReference type="NCBIfam" id="TIGR01727">
    <property type="entry name" value="oligo_HPY"/>
    <property type="match status" value="1"/>
</dbReference>
<evidence type="ECO:0000313" key="5">
    <source>
        <dbReference type="EMBL" id="OGM07473.1"/>
    </source>
</evidence>
<keyword evidence="2" id="KW-0547">Nucleotide-binding</keyword>